<dbReference type="GO" id="GO:0005886">
    <property type="term" value="C:plasma membrane"/>
    <property type="evidence" value="ECO:0007669"/>
    <property type="project" value="UniProtKB-SubCell"/>
</dbReference>
<comment type="function">
    <text evidence="6">Part of an energy-coupled inorganic carbon pump.</text>
</comment>
<organism evidence="8 9">
    <name type="scientific">Halomonas fontilapidosi</name>
    <dbReference type="NCBI Taxonomy" id="616675"/>
    <lineage>
        <taxon>Bacteria</taxon>
        <taxon>Pseudomonadati</taxon>
        <taxon>Pseudomonadota</taxon>
        <taxon>Gammaproteobacteria</taxon>
        <taxon>Oceanospirillales</taxon>
        <taxon>Halomonadaceae</taxon>
        <taxon>Halomonas</taxon>
    </lineage>
</organism>
<keyword evidence="2 6" id="KW-1003">Cell membrane</keyword>
<dbReference type="Pfam" id="PF10070">
    <property type="entry name" value="DabA"/>
    <property type="match status" value="1"/>
</dbReference>
<feature type="binding site" evidence="6">
    <location>
        <position position="487"/>
    </location>
    <ligand>
        <name>Zn(2+)</name>
        <dbReference type="ChEBI" id="CHEBI:29105"/>
    </ligand>
</feature>
<evidence type="ECO:0000256" key="7">
    <source>
        <dbReference type="SAM" id="MobiDB-lite"/>
    </source>
</evidence>
<accession>A0A7W5DJL9</accession>
<dbReference type="AlphaFoldDB" id="A0A7W5DJL9"/>
<protein>
    <recommendedName>
        <fullName evidence="6">Probable inorganic carbon transporter subunit DabA</fullName>
    </recommendedName>
</protein>
<comment type="cofactor">
    <cofactor evidence="6">
        <name>Zn(2+)</name>
        <dbReference type="ChEBI" id="CHEBI:29105"/>
    </cofactor>
</comment>
<dbReference type="InterPro" id="IPR018752">
    <property type="entry name" value="DabA"/>
</dbReference>
<evidence type="ECO:0000313" key="9">
    <source>
        <dbReference type="Proteomes" id="UP000563050"/>
    </source>
</evidence>
<dbReference type="EMBL" id="JACHXQ010000004">
    <property type="protein sequence ID" value="MBB3184091.1"/>
    <property type="molecule type" value="Genomic_DNA"/>
</dbReference>
<dbReference type="RefSeq" id="WP_183314033.1">
    <property type="nucleotide sequence ID" value="NZ_JACHXQ010000004.1"/>
</dbReference>
<feature type="binding site" evidence="6">
    <location>
        <position position="323"/>
    </location>
    <ligand>
        <name>Zn(2+)</name>
        <dbReference type="ChEBI" id="CHEBI:29105"/>
    </ligand>
</feature>
<keyword evidence="1 6" id="KW-0813">Transport</keyword>
<dbReference type="HAMAP" id="MF_01871">
    <property type="entry name" value="DabA"/>
    <property type="match status" value="1"/>
</dbReference>
<gene>
    <name evidence="6" type="primary">dabA</name>
    <name evidence="8" type="ORF">FHR95_001651</name>
</gene>
<comment type="caution">
    <text evidence="8">The sequence shown here is derived from an EMBL/GenBank/DDBJ whole genome shotgun (WGS) entry which is preliminary data.</text>
</comment>
<dbReference type="Proteomes" id="UP000563050">
    <property type="component" value="Unassembled WGS sequence"/>
</dbReference>
<dbReference type="GO" id="GO:0008270">
    <property type="term" value="F:zinc ion binding"/>
    <property type="evidence" value="ECO:0007669"/>
    <property type="project" value="UniProtKB-UniRule"/>
</dbReference>
<proteinExistence type="inferred from homology"/>
<keyword evidence="4 6" id="KW-0862">Zinc</keyword>
<comment type="similarity">
    <text evidence="6">Belongs to the inorganic carbon transporter (TC 9.A.2) DabA family.</text>
</comment>
<feature type="binding site" evidence="6">
    <location>
        <position position="325"/>
    </location>
    <ligand>
        <name>Zn(2+)</name>
        <dbReference type="ChEBI" id="CHEBI:29105"/>
    </ligand>
</feature>
<evidence type="ECO:0000256" key="2">
    <source>
        <dbReference type="ARBA" id="ARBA00022475"/>
    </source>
</evidence>
<name>A0A7W5DJL9_9GAMM</name>
<sequence>MTAFAATAATTRRVTAEHHQALARAGERIAPTWPLDRWIAVNPWWGLRDLPIEQAEALLARRGGGRLTLAPEFYRRAWESGRIRPEALREAIALCDSSLDEAALLTRLERSEAPPRGPASAWEEADEAGATHQDPFGPVAECCAGYFDHHQQRWENARDEPLYAWWHAESRHDRRLSATQRRHLATLPAEATDAREQLLEELALSPEALEALAHALLLRVNGWASWCQGLAWHTPTAAGHAGIAQLLVVLLAWEWLGLAGRNTAERERWAAQWEAAATPPEQDREALWCWQCAFELDYQRRLAVTLTAPPVARPTHKVQAAFCIDVRSEPLRRHLEAAWEEVATLGVAGFFGMPITHASAGPERDLPRLPGLLAPRYRTAEAPPIAPLHRRRYRQEASRQGVRHAKYHALSTFTLVETTGLAWAWKLIRDSRRRPAASPSPTPLAGPFHAVGGEPLTPAERVELARGLLEGLAPGGEVAPLLVLVGHDSASDNNPHHAGLTCGACGGQGGGLNARLAAQLLNDPEVRRGLAARGIALPEGTHVLAATHCTLTDRVTLHDTDAMPEALTPLLKRFEQALAEAGRTTRETRAATLGVAAEDDATRLAALARRGGDWSQPRPEWGLANNAALLLAPREASRGRDLAGRVFLHEYHPAHDPDGRTLEALMSAPMLVANWINLQYFASRADPERHGAGNKLLHSVLGGHIGVIEGNSPQLRTGLPWQSLHDGSDWRHEPLRLTVVIDAPRERIEGVLARQPDVARLVDHRWLWLCRLTASGLERYMPGGWHCIS</sequence>
<feature type="binding site" evidence="6">
    <location>
        <position position="502"/>
    </location>
    <ligand>
        <name>Zn(2+)</name>
        <dbReference type="ChEBI" id="CHEBI:29105"/>
    </ligand>
</feature>
<evidence type="ECO:0000256" key="1">
    <source>
        <dbReference type="ARBA" id="ARBA00022448"/>
    </source>
</evidence>
<reference evidence="8 9" key="1">
    <citation type="submission" date="2020-08" db="EMBL/GenBank/DDBJ databases">
        <title>Genomic Encyclopedia of Type Strains, Phase III (KMG-III): the genomes of soil and plant-associated and newly described type strains.</title>
        <authorList>
            <person name="Whitman W."/>
        </authorList>
    </citation>
    <scope>NUCLEOTIDE SEQUENCE [LARGE SCALE GENOMIC DNA]</scope>
    <source>
        <strain evidence="8 9">CECT 7341</strain>
    </source>
</reference>
<dbReference type="PANTHER" id="PTHR38344:SF1">
    <property type="entry name" value="INORGANIC CARBON TRANSPORTER SUBUNIT DABA-RELATED"/>
    <property type="match status" value="1"/>
</dbReference>
<keyword evidence="9" id="KW-1185">Reference proteome</keyword>
<comment type="subunit">
    <text evidence="6">Forms a complex with DabB.</text>
</comment>
<keyword evidence="5 6" id="KW-0472">Membrane</keyword>
<feature type="region of interest" description="Disordered" evidence="7">
    <location>
        <begin position="108"/>
        <end position="134"/>
    </location>
</feature>
<evidence type="ECO:0000256" key="4">
    <source>
        <dbReference type="ARBA" id="ARBA00022833"/>
    </source>
</evidence>
<evidence type="ECO:0000256" key="6">
    <source>
        <dbReference type="HAMAP-Rule" id="MF_01871"/>
    </source>
</evidence>
<evidence type="ECO:0000256" key="5">
    <source>
        <dbReference type="ARBA" id="ARBA00023136"/>
    </source>
</evidence>
<keyword evidence="3 6" id="KW-0479">Metal-binding</keyword>
<evidence type="ECO:0000313" key="8">
    <source>
        <dbReference type="EMBL" id="MBB3184091.1"/>
    </source>
</evidence>
<evidence type="ECO:0000256" key="3">
    <source>
        <dbReference type="ARBA" id="ARBA00022723"/>
    </source>
</evidence>
<comment type="subcellular location">
    <subcellularLocation>
        <location evidence="6">Cell membrane</location>
        <topology evidence="6">Peripheral membrane protein</topology>
    </subcellularLocation>
</comment>
<dbReference type="PANTHER" id="PTHR38344">
    <property type="entry name" value="UPF0753 PROTEIN AQ_863"/>
    <property type="match status" value="1"/>
</dbReference>